<evidence type="ECO:0000313" key="7">
    <source>
        <dbReference type="EMBL" id="EGR28470.1"/>
    </source>
</evidence>
<dbReference type="InterPro" id="IPR013783">
    <property type="entry name" value="Ig-like_fold"/>
</dbReference>
<dbReference type="RefSeq" id="XP_004029706.1">
    <property type="nucleotide sequence ID" value="XM_004029658.1"/>
</dbReference>
<comment type="subcellular location">
    <subcellularLocation>
        <location evidence="1">Cell projection</location>
        <location evidence="1">Cilium</location>
    </subcellularLocation>
    <subcellularLocation>
        <location evidence="2">Cytoplasm</location>
    </subcellularLocation>
</comment>
<keyword evidence="8" id="KW-1185">Reference proteome</keyword>
<evidence type="ECO:0000256" key="4">
    <source>
        <dbReference type="ARBA" id="ARBA00023069"/>
    </source>
</evidence>
<accession>G0R228</accession>
<evidence type="ECO:0000256" key="1">
    <source>
        <dbReference type="ARBA" id="ARBA00004138"/>
    </source>
</evidence>
<dbReference type="EMBL" id="GL984239">
    <property type="protein sequence ID" value="EGR28470.1"/>
    <property type="molecule type" value="Genomic_DNA"/>
</dbReference>
<reference evidence="7 8" key="1">
    <citation type="submission" date="2011-07" db="EMBL/GenBank/DDBJ databases">
        <authorList>
            <person name="Coyne R."/>
            <person name="Brami D."/>
            <person name="Johnson J."/>
            <person name="Hostetler J."/>
            <person name="Hannick L."/>
            <person name="Clark T."/>
            <person name="Cassidy-Hanley D."/>
            <person name="Inman J."/>
        </authorList>
    </citation>
    <scope>NUCLEOTIDE SEQUENCE [LARGE SCALE GENOMIC DNA]</scope>
    <source>
        <strain evidence="7 8">G5</strain>
    </source>
</reference>
<dbReference type="STRING" id="857967.G0R228"/>
<dbReference type="InParanoid" id="G0R228"/>
<dbReference type="Pfam" id="PF22544">
    <property type="entry name" value="HYDIN_VesB_CFA65-like_Ig"/>
    <property type="match status" value="1"/>
</dbReference>
<keyword evidence="4" id="KW-0969">Cilium</keyword>
<dbReference type="Proteomes" id="UP000008983">
    <property type="component" value="Unassembled WGS sequence"/>
</dbReference>
<dbReference type="PANTHER" id="PTHR45912:SF3">
    <property type="entry name" value="CILIA- AND FLAGELLA-ASSOCIATED PROTEIN 47"/>
    <property type="match status" value="1"/>
</dbReference>
<name>G0R228_ICHMU</name>
<gene>
    <name evidence="7" type="ORF">IMG5_174550</name>
</gene>
<evidence type="ECO:0000259" key="6">
    <source>
        <dbReference type="Pfam" id="PF22544"/>
    </source>
</evidence>
<dbReference type="Gene3D" id="2.60.40.10">
    <property type="entry name" value="Immunoglobulins"/>
    <property type="match status" value="2"/>
</dbReference>
<organism evidence="7 8">
    <name type="scientific">Ichthyophthirius multifiliis</name>
    <name type="common">White spot disease agent</name>
    <name type="synonym">Ich</name>
    <dbReference type="NCBI Taxonomy" id="5932"/>
    <lineage>
        <taxon>Eukaryota</taxon>
        <taxon>Sar</taxon>
        <taxon>Alveolata</taxon>
        <taxon>Ciliophora</taxon>
        <taxon>Intramacronucleata</taxon>
        <taxon>Oligohymenophorea</taxon>
        <taxon>Hymenostomatida</taxon>
        <taxon>Ophryoglenina</taxon>
        <taxon>Ichthyophthirius</taxon>
    </lineage>
</organism>
<dbReference type="OrthoDB" id="10060824at2759"/>
<dbReference type="GeneID" id="14904558"/>
<dbReference type="GO" id="GO:0005737">
    <property type="term" value="C:cytoplasm"/>
    <property type="evidence" value="ECO:0007669"/>
    <property type="project" value="UniProtKB-SubCell"/>
</dbReference>
<evidence type="ECO:0000256" key="3">
    <source>
        <dbReference type="ARBA" id="ARBA00022490"/>
    </source>
</evidence>
<feature type="domain" description="HYDIN/VesB/CFA65-like Ig-like" evidence="6">
    <location>
        <begin position="254"/>
        <end position="336"/>
    </location>
</feature>
<evidence type="ECO:0000313" key="8">
    <source>
        <dbReference type="Proteomes" id="UP000008983"/>
    </source>
</evidence>
<protein>
    <recommendedName>
        <fullName evidence="6">HYDIN/VesB/CFA65-like Ig-like domain-containing protein</fullName>
    </recommendedName>
</protein>
<dbReference type="PANTHER" id="PTHR45912">
    <property type="entry name" value="CILIA- AND FLAGELLA-ASSOCIATED PROTEIN 47"/>
    <property type="match status" value="1"/>
</dbReference>
<evidence type="ECO:0000256" key="2">
    <source>
        <dbReference type="ARBA" id="ARBA00004496"/>
    </source>
</evidence>
<dbReference type="eggNOG" id="ENOG502QQ4Q">
    <property type="taxonomic scope" value="Eukaryota"/>
</dbReference>
<proteinExistence type="predicted"/>
<evidence type="ECO:0000256" key="5">
    <source>
        <dbReference type="ARBA" id="ARBA00023273"/>
    </source>
</evidence>
<keyword evidence="5" id="KW-0966">Cell projection</keyword>
<keyword evidence="3" id="KW-0963">Cytoplasm</keyword>
<sequence length="366" mass="42242">MCGKLYINFETALLENFSDELIIEYEDEGKKHKILVPVYARRPQADIKYDDFLDLGFIRISKDAVSQKDSGIFRGLIEVHIEDIQNIGKIDISATAVDYNKVILDEQQSQITNIDFGEIYFGQQKKHTGYLINNTPKPQKFKVLMKLGVFNPNDEFVTLQTPAGQGREITEQIMCVKPNNGIIQPYSNTKLIFECNSEVKYEHVQQCRKYAQNLSEQKILVQEFNYYSIFQFDDDEEPKDDQLVISYQVKSTFPQIKLFKQIIKFGECNANDHRDNGFDIENRHNKLPLDIEVLRLPCFQILPKKFILNPNQVTSLKASFSPNNVGVYKKEIELSILGGLYIIGIKVEGNCQRFGDKRQKIRGVEC</sequence>
<dbReference type="GO" id="GO:0005929">
    <property type="term" value="C:cilium"/>
    <property type="evidence" value="ECO:0007669"/>
    <property type="project" value="UniProtKB-SubCell"/>
</dbReference>
<dbReference type="AlphaFoldDB" id="G0R228"/>
<feature type="non-terminal residue" evidence="7">
    <location>
        <position position="366"/>
    </location>
</feature>
<dbReference type="InterPro" id="IPR053879">
    <property type="entry name" value="HYDIN_VesB_CFA65-like_Ig"/>
</dbReference>
<dbReference type="GO" id="GO:0060271">
    <property type="term" value="P:cilium assembly"/>
    <property type="evidence" value="ECO:0007669"/>
    <property type="project" value="TreeGrafter"/>
</dbReference>